<evidence type="ECO:0000259" key="7">
    <source>
        <dbReference type="Pfam" id="PF02770"/>
    </source>
</evidence>
<evidence type="ECO:0000256" key="1">
    <source>
        <dbReference type="ARBA" id="ARBA00001974"/>
    </source>
</evidence>
<dbReference type="InterPro" id="IPR013786">
    <property type="entry name" value="AcylCoA_DH/ox_N"/>
</dbReference>
<keyword evidence="5" id="KW-0560">Oxidoreductase</keyword>
<dbReference type="PANTHER" id="PTHR43884">
    <property type="entry name" value="ACYL-COA DEHYDROGENASE"/>
    <property type="match status" value="1"/>
</dbReference>
<dbReference type="Pfam" id="PF02771">
    <property type="entry name" value="Acyl-CoA_dh_N"/>
    <property type="match status" value="1"/>
</dbReference>
<dbReference type="PROSITE" id="PS00073">
    <property type="entry name" value="ACYL_COA_DH_2"/>
    <property type="match status" value="1"/>
</dbReference>
<keyword evidence="4 5" id="KW-0274">FAD</keyword>
<dbReference type="InterPro" id="IPR037069">
    <property type="entry name" value="AcylCoA_DH/ox_N_sf"/>
</dbReference>
<dbReference type="RefSeq" id="WP_101518039.1">
    <property type="nucleotide sequence ID" value="NZ_PKUS01000011.1"/>
</dbReference>
<evidence type="ECO:0000259" key="6">
    <source>
        <dbReference type="Pfam" id="PF00441"/>
    </source>
</evidence>
<dbReference type="Gene3D" id="2.40.110.10">
    <property type="entry name" value="Butyryl-CoA Dehydrogenase, subunit A, domain 2"/>
    <property type="match status" value="1"/>
</dbReference>
<comment type="caution">
    <text evidence="9">The sequence shown here is derived from an EMBL/GenBank/DDBJ whole genome shotgun (WGS) entry which is preliminary data.</text>
</comment>
<dbReference type="Gene3D" id="1.10.540.10">
    <property type="entry name" value="Acyl-CoA dehydrogenase/oxidase, N-terminal domain"/>
    <property type="match status" value="1"/>
</dbReference>
<evidence type="ECO:0000313" key="9">
    <source>
        <dbReference type="EMBL" id="PLW68718.1"/>
    </source>
</evidence>
<keyword evidence="3 5" id="KW-0285">Flavoprotein</keyword>
<dbReference type="Pfam" id="PF02770">
    <property type="entry name" value="Acyl-CoA_dh_M"/>
    <property type="match status" value="1"/>
</dbReference>
<evidence type="ECO:0000256" key="2">
    <source>
        <dbReference type="ARBA" id="ARBA00009347"/>
    </source>
</evidence>
<reference evidence="9 10" key="1">
    <citation type="submission" date="2018-01" db="EMBL/GenBank/DDBJ databases">
        <title>The draft genome sequence of Halioglobus lutimaris HF004.</title>
        <authorList>
            <person name="Du Z.-J."/>
            <person name="Shi M.-J."/>
        </authorList>
    </citation>
    <scope>NUCLEOTIDE SEQUENCE [LARGE SCALE GENOMIC DNA]</scope>
    <source>
        <strain evidence="9 10">HF004</strain>
    </source>
</reference>
<comment type="cofactor">
    <cofactor evidence="1 5">
        <name>FAD</name>
        <dbReference type="ChEBI" id="CHEBI:57692"/>
    </cofactor>
</comment>
<dbReference type="EMBL" id="PKUS01000011">
    <property type="protein sequence ID" value="PLW68718.1"/>
    <property type="molecule type" value="Genomic_DNA"/>
</dbReference>
<feature type="domain" description="Acyl-CoA dehydrogenase/oxidase C-terminal" evidence="6">
    <location>
        <begin position="264"/>
        <end position="400"/>
    </location>
</feature>
<protein>
    <submittedName>
        <fullName evidence="9">Acyl-CoA dehydrogenase</fullName>
    </submittedName>
</protein>
<evidence type="ECO:0000256" key="3">
    <source>
        <dbReference type="ARBA" id="ARBA00022630"/>
    </source>
</evidence>
<dbReference type="OrthoDB" id="7486679at2"/>
<dbReference type="InterPro" id="IPR009075">
    <property type="entry name" value="AcylCo_DH/oxidase_C"/>
</dbReference>
<dbReference type="GO" id="GO:0050660">
    <property type="term" value="F:flavin adenine dinucleotide binding"/>
    <property type="evidence" value="ECO:0007669"/>
    <property type="project" value="InterPro"/>
</dbReference>
<evidence type="ECO:0000256" key="4">
    <source>
        <dbReference type="ARBA" id="ARBA00022827"/>
    </source>
</evidence>
<name>A0A2N5X2L3_9GAMM</name>
<dbReference type="Gene3D" id="1.20.140.10">
    <property type="entry name" value="Butyryl-CoA Dehydrogenase, subunit A, domain 3"/>
    <property type="match status" value="1"/>
</dbReference>
<dbReference type="Pfam" id="PF00441">
    <property type="entry name" value="Acyl-CoA_dh_1"/>
    <property type="match status" value="1"/>
</dbReference>
<dbReference type="InterPro" id="IPR046373">
    <property type="entry name" value="Acyl-CoA_Oxase/DH_mid-dom_sf"/>
</dbReference>
<proteinExistence type="inferred from homology"/>
<dbReference type="Proteomes" id="UP000235005">
    <property type="component" value="Unassembled WGS sequence"/>
</dbReference>
<dbReference type="SUPFAM" id="SSF47203">
    <property type="entry name" value="Acyl-CoA dehydrogenase C-terminal domain-like"/>
    <property type="match status" value="1"/>
</dbReference>
<dbReference type="CDD" id="cd00567">
    <property type="entry name" value="ACAD"/>
    <property type="match status" value="1"/>
</dbReference>
<organism evidence="9 10">
    <name type="scientific">Pseudohalioglobus lutimaris</name>
    <dbReference type="NCBI Taxonomy" id="1737061"/>
    <lineage>
        <taxon>Bacteria</taxon>
        <taxon>Pseudomonadati</taxon>
        <taxon>Pseudomonadota</taxon>
        <taxon>Gammaproteobacteria</taxon>
        <taxon>Cellvibrionales</taxon>
        <taxon>Halieaceae</taxon>
        <taxon>Pseudohalioglobus</taxon>
    </lineage>
</organism>
<evidence type="ECO:0000259" key="8">
    <source>
        <dbReference type="Pfam" id="PF02771"/>
    </source>
</evidence>
<evidence type="ECO:0000313" key="10">
    <source>
        <dbReference type="Proteomes" id="UP000235005"/>
    </source>
</evidence>
<dbReference type="AlphaFoldDB" id="A0A2N5X2L3"/>
<dbReference type="GO" id="GO:0003995">
    <property type="term" value="F:acyl-CoA dehydrogenase activity"/>
    <property type="evidence" value="ECO:0007669"/>
    <property type="project" value="InterPro"/>
</dbReference>
<dbReference type="InterPro" id="IPR009100">
    <property type="entry name" value="AcylCoA_DH/oxidase_NM_dom_sf"/>
</dbReference>
<evidence type="ECO:0000256" key="5">
    <source>
        <dbReference type="RuleBase" id="RU362125"/>
    </source>
</evidence>
<dbReference type="InterPro" id="IPR006089">
    <property type="entry name" value="Acyl-CoA_DH_CS"/>
</dbReference>
<comment type="similarity">
    <text evidence="2 5">Belongs to the acyl-CoA dehydrogenase family.</text>
</comment>
<gene>
    <name evidence="9" type="ORF">C0039_10560</name>
</gene>
<accession>A0A2N5X2L3</accession>
<sequence>MSATQNLIEELGSRTGIEAGLGEEATMIADMVHRFSADVLRPIGKKLDRMSPEEVIASDSPLWDVHRRFAELGMSSAALAEMDPAEAAILTSLVFEELAWGDPGLAVSLGASMVPLRMAYAFNNKFLIENIPPEAIGCWAICEPDHGSDMADYDGQASLPGAQYSRPNCIATISGDTVTINGQKAAWVSNGTIAEYAALFCACDRGNGLEKVALVVPLDLEGVSRGKPLDKLGQRALPQGEIFFDNVTLSTDWLLAPPEMYNTVARVQLTDANAGMGMMFAGLARAAFELALDYAHERKQGGGYLVQHPGVRARLLDMFRQVEASRALARRAGLFNTTEKPKALVGAISAKITSTQAAFDVANDALQMFGGNGLTKEYPVEKLLRDARAALIEDGSNDVLAIKGGSMLVQEE</sequence>
<dbReference type="InterPro" id="IPR006091">
    <property type="entry name" value="Acyl-CoA_Oxase/DH_mid-dom"/>
</dbReference>
<feature type="domain" description="Acyl-CoA oxidase/dehydrogenase middle" evidence="7">
    <location>
        <begin position="138"/>
        <end position="247"/>
    </location>
</feature>
<dbReference type="SUPFAM" id="SSF56645">
    <property type="entry name" value="Acyl-CoA dehydrogenase NM domain-like"/>
    <property type="match status" value="1"/>
</dbReference>
<dbReference type="InterPro" id="IPR036250">
    <property type="entry name" value="AcylCo_DH-like_C"/>
</dbReference>
<keyword evidence="10" id="KW-1185">Reference proteome</keyword>
<dbReference type="PANTHER" id="PTHR43884:SF12">
    <property type="entry name" value="ISOVALERYL-COA DEHYDROGENASE, MITOCHONDRIAL-RELATED"/>
    <property type="match status" value="1"/>
</dbReference>
<feature type="domain" description="Acyl-CoA dehydrogenase/oxidase N-terminal" evidence="8">
    <location>
        <begin position="23"/>
        <end position="112"/>
    </location>
</feature>